<dbReference type="NCBIfam" id="TIGR02777">
    <property type="entry name" value="LigD_PE_dom"/>
    <property type="match status" value="1"/>
</dbReference>
<proteinExistence type="predicted"/>
<dbReference type="Proteomes" id="UP000534870">
    <property type="component" value="Unassembled WGS sequence"/>
</dbReference>
<organism evidence="3 4">
    <name type="scientific">Nguyenibacter vanlangensis</name>
    <dbReference type="NCBI Taxonomy" id="1216886"/>
    <lineage>
        <taxon>Bacteria</taxon>
        <taxon>Pseudomonadati</taxon>
        <taxon>Pseudomonadota</taxon>
        <taxon>Alphaproteobacteria</taxon>
        <taxon>Acetobacterales</taxon>
        <taxon>Acetobacteraceae</taxon>
        <taxon>Nguyenibacter</taxon>
    </lineage>
</organism>
<feature type="region of interest" description="Disordered" evidence="1">
    <location>
        <begin position="191"/>
        <end position="221"/>
    </location>
</feature>
<dbReference type="PANTHER" id="PTHR39465:SF1">
    <property type="entry name" value="DNA LIGASE D 3'-PHOSPHOESTERASE DOMAIN-CONTAINING PROTEIN"/>
    <property type="match status" value="1"/>
</dbReference>
<dbReference type="EMBL" id="JABXXP010001077">
    <property type="protein sequence ID" value="NVN13647.1"/>
    <property type="molecule type" value="Genomic_DNA"/>
</dbReference>
<accession>A0A7Y7J0M7</accession>
<feature type="non-terminal residue" evidence="3">
    <location>
        <position position="221"/>
    </location>
</feature>
<evidence type="ECO:0000256" key="1">
    <source>
        <dbReference type="SAM" id="MobiDB-lite"/>
    </source>
</evidence>
<keyword evidence="3" id="KW-0436">Ligase</keyword>
<evidence type="ECO:0000313" key="4">
    <source>
        <dbReference type="Proteomes" id="UP000534870"/>
    </source>
</evidence>
<evidence type="ECO:0000259" key="2">
    <source>
        <dbReference type="Pfam" id="PF13298"/>
    </source>
</evidence>
<comment type="caution">
    <text evidence="3">The sequence shown here is derived from an EMBL/GenBank/DDBJ whole genome shotgun (WGS) entry which is preliminary data.</text>
</comment>
<feature type="domain" description="DNA ligase D 3'-phosphoesterase" evidence="2">
    <location>
        <begin position="33"/>
        <end position="138"/>
    </location>
</feature>
<feature type="compositionally biased region" description="Low complexity" evidence="1">
    <location>
        <begin position="206"/>
        <end position="221"/>
    </location>
</feature>
<dbReference type="Pfam" id="PF13298">
    <property type="entry name" value="LigD_N"/>
    <property type="match status" value="1"/>
</dbReference>
<name>A0A7Y7J0M7_9PROT</name>
<gene>
    <name evidence="3" type="ORF">HUK84_21330</name>
</gene>
<dbReference type="PANTHER" id="PTHR39465">
    <property type="entry name" value="DNA LIGASE D, 3'-PHOSPHOESTERASE DOMAIN"/>
    <property type="match status" value="1"/>
</dbReference>
<dbReference type="RefSeq" id="WP_281362890.1">
    <property type="nucleotide sequence ID" value="NZ_JABXXP010001077.1"/>
</dbReference>
<dbReference type="InterPro" id="IPR014144">
    <property type="entry name" value="LigD_PE_domain"/>
</dbReference>
<evidence type="ECO:0000313" key="3">
    <source>
        <dbReference type="EMBL" id="NVN13647.1"/>
    </source>
</evidence>
<dbReference type="AlphaFoldDB" id="A0A7Y7J0M7"/>
<dbReference type="GO" id="GO:0016874">
    <property type="term" value="F:ligase activity"/>
    <property type="evidence" value="ECO:0007669"/>
    <property type="project" value="UniProtKB-KW"/>
</dbReference>
<reference evidence="3 4" key="1">
    <citation type="submission" date="2020-06" db="EMBL/GenBank/DDBJ databases">
        <title>Description of novel acetic acid bacteria.</title>
        <authorList>
            <person name="Sombolestani A."/>
        </authorList>
    </citation>
    <scope>NUCLEOTIDE SEQUENCE [LARGE SCALE GENOMIC DNA]</scope>
    <source>
        <strain evidence="3 4">LMG 31431</strain>
    </source>
</reference>
<sequence length="221" mass="23934">MGLASYRQKRDFRVTPEPAGDAAPAGGHMFVVQKHAARRLHYDFRLEMDGVLKSWAVTRGPSLVAGTRRLAVHVEDHPLDYGGFEGVIPQGQYGGGTVEMWDRGTWTPLHDPAAGLAKGHLDFELHGEKLRGRWHLVRMRPRKPERRENWLLIKGEDDAARAASDPDILEEQPDSIATGRSIAQIAAGQIATGQSATGQSATGQSAARRGTADTVTADAAA</sequence>
<protein>
    <submittedName>
        <fullName evidence="3">ATP-dependent DNA ligase</fullName>
    </submittedName>
</protein>